<proteinExistence type="predicted"/>
<organism evidence="2 3">
    <name type="scientific">Vibrio aerogenes CECT 7868</name>
    <dbReference type="NCBI Taxonomy" id="1216006"/>
    <lineage>
        <taxon>Bacteria</taxon>
        <taxon>Pseudomonadati</taxon>
        <taxon>Pseudomonadota</taxon>
        <taxon>Gammaproteobacteria</taxon>
        <taxon>Vibrionales</taxon>
        <taxon>Vibrionaceae</taxon>
        <taxon>Vibrio</taxon>
    </lineage>
</organism>
<evidence type="ECO:0000313" key="2">
    <source>
        <dbReference type="EMBL" id="SHI71273.1"/>
    </source>
</evidence>
<sequence length="852" mass="96040">MSEIDFYLEQDTKAILKQYGVSLDDKDEQSAFIDKVKTYYEALSEPKNRVTQKRTNYNGDTTLVITNPTAEALAKTLANTYELNEEKLAPQTREVFDRYKTLIEGGYAGKDGIKTVIDNDGMTAFIDEWEAYGQEMTEKLNRLNPLAKKSAPHWHMLAAYLSPQNPEQWDIKLTTEDILTAFHSNNNDEWLKSYYTGTDSFPLSVYDDLIKSEIKLTPTQIRSIKKKFQSIGKAQEAVGKFEDKIAKANELGKLNQITDENIKARILQSLAQKNELFVASLSKAMQPFDGLKSYNQRLAGMLDNLSDGTKQLMHLNYKFNDISWQVPDEKATKDLQDLHKKMEQSASDLAAVEQRIKDIRKTNPKILKMKGSQRTAARAKYHRQMKAGRIERDQIRTTIRSQFEQIMQHSGPEVSIAVSATGSYPMSRIIEEAEGILKKKTVVAGMTLREMITKDGKISGAQILEHSVSFALTVSYLVSAWHAWESYLDDDKQEGELLGLLSANAYTTASVLSQAGTVRTAWLTASAAAMGTETHQTAVLGRLANWTTYSSTVASVLGTIGMGVRTFNAGKDFFASRNSKNLFMIISSLARVAVSSVGLFYSARESYLLTKTSIELAKGILFAEQASLEALSIAVKYIRINVYLWIAFLVIDKIWQYYKWPPVVDWASNTIWGQSDQGWSLDQHYEELSPQLVQPSLSYEVVNNQYHPNGPEESEVQLRLFLPSIMLPTKTNCKISLNGFESSSQVIAGRTVPYAAWHNLLTGLKDEALVTVKNNGCEVCFYLRSDLIQRMKLDQIQCGVSISQNGTDWHEMRWRIDILDNSVSWHHQPEMIEVTAGKDDAFNLAYPLTPWS</sequence>
<dbReference type="OrthoDB" id="5841982at2"/>
<dbReference type="EMBL" id="FQXZ01000046">
    <property type="protein sequence ID" value="SHI71273.1"/>
    <property type="molecule type" value="Genomic_DNA"/>
</dbReference>
<keyword evidence="1" id="KW-0175">Coiled coil</keyword>
<keyword evidence="3" id="KW-1185">Reference proteome</keyword>
<gene>
    <name evidence="2" type="ORF">VA7868_04198</name>
</gene>
<dbReference type="RefSeq" id="WP_073605791.1">
    <property type="nucleotide sequence ID" value="NZ_FQXZ01000046.1"/>
</dbReference>
<dbReference type="Proteomes" id="UP000184608">
    <property type="component" value="Unassembled WGS sequence"/>
</dbReference>
<feature type="coiled-coil region" evidence="1">
    <location>
        <begin position="335"/>
        <end position="362"/>
    </location>
</feature>
<evidence type="ECO:0000313" key="3">
    <source>
        <dbReference type="Proteomes" id="UP000184608"/>
    </source>
</evidence>
<dbReference type="AlphaFoldDB" id="A0A1M6DDK0"/>
<accession>A0A1M6DDK0</accession>
<evidence type="ECO:0000256" key="1">
    <source>
        <dbReference type="SAM" id="Coils"/>
    </source>
</evidence>
<name>A0A1M6DDK0_9VIBR</name>
<protein>
    <submittedName>
        <fullName evidence="2">Uncharacterized protein</fullName>
    </submittedName>
</protein>
<reference evidence="2 3" key="1">
    <citation type="submission" date="2016-11" db="EMBL/GenBank/DDBJ databases">
        <authorList>
            <person name="Jaros S."/>
            <person name="Januszkiewicz K."/>
            <person name="Wedrychowicz H."/>
        </authorList>
    </citation>
    <scope>NUCLEOTIDE SEQUENCE [LARGE SCALE GENOMIC DNA]</scope>
    <source>
        <strain evidence="2 3">CECT 7868</strain>
    </source>
</reference>